<reference evidence="4" key="1">
    <citation type="submission" date="2017-02" db="EMBL/GenBank/DDBJ databases">
        <title>Comparative genomics and description of representatives of a novel lineage of planctomycetes thriving in anoxic sediments.</title>
        <authorList>
            <person name="Spring S."/>
            <person name="Bunk B."/>
            <person name="Sproer C."/>
        </authorList>
    </citation>
    <scope>NUCLEOTIDE SEQUENCE [LARGE SCALE GENOMIC DNA]</scope>
    <source>
        <strain evidence="4">SM-Chi-D1</strain>
    </source>
</reference>
<dbReference type="Pfam" id="PF04909">
    <property type="entry name" value="Amidohydro_2"/>
    <property type="match status" value="1"/>
</dbReference>
<dbReference type="InterPro" id="IPR006680">
    <property type="entry name" value="Amidohydro-rel"/>
</dbReference>
<gene>
    <name evidence="3" type="ORF">SMSP2_00899</name>
</gene>
<evidence type="ECO:0000313" key="4">
    <source>
        <dbReference type="Proteomes" id="UP000188181"/>
    </source>
</evidence>
<dbReference type="InterPro" id="IPR032466">
    <property type="entry name" value="Metal_Hydrolase"/>
</dbReference>
<dbReference type="GO" id="GO:0016787">
    <property type="term" value="F:hydrolase activity"/>
    <property type="evidence" value="ECO:0007669"/>
    <property type="project" value="UniProtKB-KW"/>
</dbReference>
<evidence type="ECO:0000256" key="1">
    <source>
        <dbReference type="ARBA" id="ARBA00023239"/>
    </source>
</evidence>
<dbReference type="GO" id="GO:0005737">
    <property type="term" value="C:cytoplasm"/>
    <property type="evidence" value="ECO:0007669"/>
    <property type="project" value="TreeGrafter"/>
</dbReference>
<dbReference type="SUPFAM" id="SSF51556">
    <property type="entry name" value="Metallo-dependent hydrolases"/>
    <property type="match status" value="1"/>
</dbReference>
<dbReference type="EMBL" id="CP019646">
    <property type="protein sequence ID" value="AQQ70547.1"/>
    <property type="molecule type" value="Genomic_DNA"/>
</dbReference>
<protein>
    <submittedName>
        <fullName evidence="3">Putative metal-dependent hydrolase of the TIM-barrel fold protein</fullName>
    </submittedName>
</protein>
<evidence type="ECO:0000313" key="3">
    <source>
        <dbReference type="EMBL" id="AQQ70547.1"/>
    </source>
</evidence>
<dbReference type="PANTHER" id="PTHR21240">
    <property type="entry name" value="2-AMINO-3-CARBOXYLMUCONATE-6-SEMIALDEHYDE DECARBOXYLASE"/>
    <property type="match status" value="1"/>
</dbReference>
<dbReference type="AlphaFoldDB" id="A0A1Q2ME11"/>
<evidence type="ECO:0000259" key="2">
    <source>
        <dbReference type="Pfam" id="PF04909"/>
    </source>
</evidence>
<accession>A0A1Q2ME11</accession>
<dbReference type="STRING" id="1851148.SMSP2_00899"/>
<keyword evidence="4" id="KW-1185">Reference proteome</keyword>
<proteinExistence type="predicted"/>
<dbReference type="Proteomes" id="UP000188181">
    <property type="component" value="Chromosome"/>
</dbReference>
<organism evidence="3 4">
    <name type="scientific">Limihaloglobus sulfuriphilus</name>
    <dbReference type="NCBI Taxonomy" id="1851148"/>
    <lineage>
        <taxon>Bacteria</taxon>
        <taxon>Pseudomonadati</taxon>
        <taxon>Planctomycetota</taxon>
        <taxon>Phycisphaerae</taxon>
        <taxon>Sedimentisphaerales</taxon>
        <taxon>Sedimentisphaeraceae</taxon>
        <taxon>Limihaloglobus</taxon>
    </lineage>
</organism>
<sequence>MIIDAHSHVLMNPRIRYTPEATTFMSAEQQIAVMDKFGIDKAVILPMSNPEILPEYQGLYEVLEICRKYPGRFIPFCNVDPRLTGSLLNVTADHFEFILNQYKAAGCMGLGEISAKIWWDDPRILNLFEACQRVGFPVTFHTSIEASNDYGLMDDVGFPRFEKVLKMFPKLKFFGHSQGFWAEISGEVTKEEKAGYPKGPVAEGGAVVRLMEDYPNLYGDISANSGLNAFLRDTEFAYRFIERFQDRLLFGLDYCSPDNERKHIPWLQAARDESKISSQAYDKIMYRNIAGILNIEI</sequence>
<dbReference type="GO" id="GO:0019748">
    <property type="term" value="P:secondary metabolic process"/>
    <property type="evidence" value="ECO:0007669"/>
    <property type="project" value="TreeGrafter"/>
</dbReference>
<dbReference type="PANTHER" id="PTHR21240:SF28">
    <property type="entry name" value="ISO-OROTATE DECARBOXYLASE (EUROFUNG)"/>
    <property type="match status" value="1"/>
</dbReference>
<dbReference type="OrthoDB" id="9771932at2"/>
<keyword evidence="3" id="KW-0378">Hydrolase</keyword>
<dbReference type="RefSeq" id="WP_146682802.1">
    <property type="nucleotide sequence ID" value="NZ_CP019646.1"/>
</dbReference>
<dbReference type="GO" id="GO:0016831">
    <property type="term" value="F:carboxy-lyase activity"/>
    <property type="evidence" value="ECO:0007669"/>
    <property type="project" value="InterPro"/>
</dbReference>
<feature type="domain" description="Amidohydrolase-related" evidence="2">
    <location>
        <begin position="61"/>
        <end position="291"/>
    </location>
</feature>
<dbReference type="Gene3D" id="3.20.20.140">
    <property type="entry name" value="Metal-dependent hydrolases"/>
    <property type="match status" value="1"/>
</dbReference>
<keyword evidence="1" id="KW-0456">Lyase</keyword>
<name>A0A1Q2ME11_9BACT</name>
<dbReference type="InterPro" id="IPR032465">
    <property type="entry name" value="ACMSD"/>
</dbReference>
<dbReference type="KEGG" id="pbas:SMSP2_00899"/>